<dbReference type="AlphaFoldDB" id="A0AAV1HA14"/>
<feature type="region of interest" description="Disordered" evidence="1">
    <location>
        <begin position="389"/>
        <end position="408"/>
    </location>
</feature>
<reference evidence="2" key="1">
    <citation type="submission" date="2023-08" db="EMBL/GenBank/DDBJ databases">
        <authorList>
            <person name="Alioto T."/>
            <person name="Alioto T."/>
            <person name="Gomez Garrido J."/>
        </authorList>
    </citation>
    <scope>NUCLEOTIDE SEQUENCE</scope>
</reference>
<feature type="region of interest" description="Disordered" evidence="1">
    <location>
        <begin position="1"/>
        <end position="25"/>
    </location>
</feature>
<evidence type="ECO:0000313" key="3">
    <source>
        <dbReference type="Proteomes" id="UP001178508"/>
    </source>
</evidence>
<feature type="compositionally biased region" description="Basic and acidic residues" evidence="1">
    <location>
        <begin position="274"/>
        <end position="290"/>
    </location>
</feature>
<evidence type="ECO:0000313" key="2">
    <source>
        <dbReference type="EMBL" id="CAJ1081032.1"/>
    </source>
</evidence>
<feature type="region of interest" description="Disordered" evidence="1">
    <location>
        <begin position="65"/>
        <end position="253"/>
    </location>
</feature>
<keyword evidence="3" id="KW-1185">Reference proteome</keyword>
<feature type="region of interest" description="Disordered" evidence="1">
    <location>
        <begin position="267"/>
        <end position="290"/>
    </location>
</feature>
<dbReference type="Gene3D" id="3.30.70.1820">
    <property type="entry name" value="L1 transposable element, RRM domain"/>
    <property type="match status" value="1"/>
</dbReference>
<gene>
    <name evidence="2" type="ORF">XNOV1_A019891</name>
</gene>
<dbReference type="EMBL" id="OY660882">
    <property type="protein sequence ID" value="CAJ1081032.1"/>
    <property type="molecule type" value="Genomic_DNA"/>
</dbReference>
<feature type="compositionally biased region" description="Acidic residues" evidence="1">
    <location>
        <begin position="76"/>
        <end position="118"/>
    </location>
</feature>
<protein>
    <submittedName>
        <fullName evidence="2">LOW QUALITY PROTEIN: uncharacterized protein LOC128379724</fullName>
    </submittedName>
</protein>
<feature type="compositionally biased region" description="Low complexity" evidence="1">
    <location>
        <begin position="240"/>
        <end position="253"/>
    </location>
</feature>
<feature type="compositionally biased region" description="Basic and acidic residues" evidence="1">
    <location>
        <begin position="215"/>
        <end position="233"/>
    </location>
</feature>
<proteinExistence type="predicted"/>
<dbReference type="Proteomes" id="UP001178508">
    <property type="component" value="Chromosome 19"/>
</dbReference>
<accession>A0AAV1HA14</accession>
<organism evidence="2 3">
    <name type="scientific">Xyrichtys novacula</name>
    <name type="common">Pearly razorfish</name>
    <name type="synonym">Hemipteronotus novacula</name>
    <dbReference type="NCBI Taxonomy" id="13765"/>
    <lineage>
        <taxon>Eukaryota</taxon>
        <taxon>Metazoa</taxon>
        <taxon>Chordata</taxon>
        <taxon>Craniata</taxon>
        <taxon>Vertebrata</taxon>
        <taxon>Euteleostomi</taxon>
        <taxon>Actinopterygii</taxon>
        <taxon>Neopterygii</taxon>
        <taxon>Teleostei</taxon>
        <taxon>Neoteleostei</taxon>
        <taxon>Acanthomorphata</taxon>
        <taxon>Eupercaria</taxon>
        <taxon>Labriformes</taxon>
        <taxon>Labridae</taxon>
        <taxon>Xyrichtys</taxon>
    </lineage>
</organism>
<evidence type="ECO:0000256" key="1">
    <source>
        <dbReference type="SAM" id="MobiDB-lite"/>
    </source>
</evidence>
<feature type="compositionally biased region" description="Pro residues" evidence="1">
    <location>
        <begin position="178"/>
        <end position="187"/>
    </location>
</feature>
<name>A0AAV1HA14_XYRNO</name>
<sequence length="408" mass="45143">MASRRPPHPDHLLLGGELMDDHRADDHPVEDVIVVLDDIPGDIVPIYISSSDDDSDDDVVVVLAGGDEGNNLIEVVDLEDSDSSEETDFSDDGDSDDSDTDDSDTDDSDTDDTDDWDSDITHIDSDSGYSSMSEEEEEVVRPDSPLDQELPPDDFWLGWRQLSPPVPAVLPVPAGLPVEPPASPPAGLPGAQSSVHQGPEDCAPSTSGLVSSSNRSREESSPEQVSEKRQRTGDEDDDPVPSTSSDLSSGTDSRLCFSLPILSRWTDDEEEKEDQTWRKEGSGAEGMDKQKTSCRAVAAFLLLTCVKPENRADNKRPIIVKFLNYKDKELILKRRKELKKTAPGVYINEDFSEAVRQKRQDRMPKVREAWNRGDIAYLRYDRLVTHPPRERGAVLPPQMSSTPEWSGM</sequence>
<feature type="compositionally biased region" description="Polar residues" evidence="1">
    <location>
        <begin position="398"/>
        <end position="408"/>
    </location>
</feature>